<dbReference type="EMBL" id="MNAD01000696">
    <property type="protein sequence ID" value="OJT11014.1"/>
    <property type="molecule type" value="Genomic_DNA"/>
</dbReference>
<comment type="caution">
    <text evidence="2">The sequence shown here is derived from an EMBL/GenBank/DDBJ whole genome shotgun (WGS) entry which is preliminary data.</text>
</comment>
<name>A0A1M2VTT4_TRAPU</name>
<proteinExistence type="predicted"/>
<dbReference type="AlphaFoldDB" id="A0A1M2VTT4"/>
<dbReference type="Proteomes" id="UP000184267">
    <property type="component" value="Unassembled WGS sequence"/>
</dbReference>
<dbReference type="OMA" id="YKERDMI"/>
<feature type="compositionally biased region" description="Basic and acidic residues" evidence="1">
    <location>
        <begin position="194"/>
        <end position="207"/>
    </location>
</feature>
<evidence type="ECO:0000313" key="2">
    <source>
        <dbReference type="EMBL" id="OJT11014.1"/>
    </source>
</evidence>
<evidence type="ECO:0000256" key="1">
    <source>
        <dbReference type="SAM" id="MobiDB-lite"/>
    </source>
</evidence>
<keyword evidence="3" id="KW-1185">Reference proteome</keyword>
<feature type="compositionally biased region" description="Polar residues" evidence="1">
    <location>
        <begin position="333"/>
        <end position="352"/>
    </location>
</feature>
<evidence type="ECO:0000313" key="3">
    <source>
        <dbReference type="Proteomes" id="UP000184267"/>
    </source>
</evidence>
<dbReference type="OrthoDB" id="2754478at2759"/>
<feature type="region of interest" description="Disordered" evidence="1">
    <location>
        <begin position="322"/>
        <end position="352"/>
    </location>
</feature>
<protein>
    <submittedName>
        <fullName evidence="2">Uncharacterized protein</fullName>
    </submittedName>
</protein>
<feature type="region of interest" description="Disordered" evidence="1">
    <location>
        <begin position="170"/>
        <end position="243"/>
    </location>
</feature>
<reference evidence="2 3" key="1">
    <citation type="submission" date="2016-10" db="EMBL/GenBank/DDBJ databases">
        <title>Genome sequence of the basidiomycete white-rot fungus Trametes pubescens.</title>
        <authorList>
            <person name="Makela M.R."/>
            <person name="Granchi Z."/>
            <person name="Peng M."/>
            <person name="De Vries R.P."/>
            <person name="Grigoriev I."/>
            <person name="Riley R."/>
            <person name="Hilden K."/>
        </authorList>
    </citation>
    <scope>NUCLEOTIDE SEQUENCE [LARGE SCALE GENOMIC DNA]</scope>
    <source>
        <strain evidence="2 3">FBCC735</strain>
    </source>
</reference>
<dbReference type="STRING" id="154538.A0A1M2VTT4"/>
<feature type="compositionally biased region" description="Polar residues" evidence="1">
    <location>
        <begin position="223"/>
        <end position="237"/>
    </location>
</feature>
<sequence>MKFFCPLPRRFAVIQMDPVGMVKHYNDPIALAEAQAMNPKKYLTGEPPQTMDLATPQKPWFRFDVCPIATTLRAEDPEEGITANMAVPIYPNTSHPEGRRAISPESPFPFPNCYFWVKTSLIVRIRRKAIRYDDSCAPILSIPQSMTFGQYFQDDLQRIDAFRRRKVGNGGALDVGDDYSGQSTPPSPPWAHTRGGDGRPSEMSHPDDDVDSLLPPGNDVHTHSNTDSSDMLSTPSGRDTPPIHDDLASILEMDIFGLNLDHTVEFIPLVDLWFEVTDHLTSETIPSPVELYKERDMITRCVNPGCLPLRYRPIDRAIVESFTTHGNERPRTGSRSQTPGSVLTTMQSATSA</sequence>
<gene>
    <name evidence="2" type="ORF">TRAPUB_12468</name>
</gene>
<organism evidence="2 3">
    <name type="scientific">Trametes pubescens</name>
    <name type="common">White-rot fungus</name>
    <dbReference type="NCBI Taxonomy" id="154538"/>
    <lineage>
        <taxon>Eukaryota</taxon>
        <taxon>Fungi</taxon>
        <taxon>Dikarya</taxon>
        <taxon>Basidiomycota</taxon>
        <taxon>Agaricomycotina</taxon>
        <taxon>Agaricomycetes</taxon>
        <taxon>Polyporales</taxon>
        <taxon>Polyporaceae</taxon>
        <taxon>Trametes</taxon>
    </lineage>
</organism>
<accession>A0A1M2VTT4</accession>